<accession>A0ABX0XTU9</accession>
<sequence length="179" mass="19407">MRTTIGIAVDIPEPWGPQLTQRRAEAGDPQAAYVPAHVTLLGPTEIDADDLGVVERRLAEIAAAHPPFMLYLRGTGTFRPVTEVVFVAVAAGISECEQLNAAIQDIGVIERASRFPYHPHVTVAQDVPSDQLDAAFRDLAGFEAQFQVKGFTLFEHGSGGRWRPHRDYVLGGAFDGDDG</sequence>
<dbReference type="InterPro" id="IPR009097">
    <property type="entry name" value="Cyclic_Pdiesterase"/>
</dbReference>
<protein>
    <submittedName>
        <fullName evidence="1">2'-5' RNA ligase family protein</fullName>
    </submittedName>
</protein>
<dbReference type="Pfam" id="PF13563">
    <property type="entry name" value="2_5_RNA_ligase2"/>
    <property type="match status" value="1"/>
</dbReference>
<dbReference type="PANTHER" id="PTHR40037">
    <property type="entry name" value="PHOSPHOESTERASE YJCG-RELATED"/>
    <property type="match status" value="1"/>
</dbReference>
<name>A0ABX0XTU9_9ACTN</name>
<dbReference type="InterPro" id="IPR050580">
    <property type="entry name" value="2H_phosphoesterase_YjcG-like"/>
</dbReference>
<reference evidence="1 2" key="1">
    <citation type="submission" date="2020-03" db="EMBL/GenBank/DDBJ databases">
        <title>WGS of the type strain of Planosporangium spp.</title>
        <authorList>
            <person name="Thawai C."/>
        </authorList>
    </citation>
    <scope>NUCLEOTIDE SEQUENCE [LARGE SCALE GENOMIC DNA]</scope>
    <source>
        <strain evidence="1 2">TBRC 5610</strain>
    </source>
</reference>
<organism evidence="1 2">
    <name type="scientific">Planosporangium thailandense</name>
    <dbReference type="NCBI Taxonomy" id="765197"/>
    <lineage>
        <taxon>Bacteria</taxon>
        <taxon>Bacillati</taxon>
        <taxon>Actinomycetota</taxon>
        <taxon>Actinomycetes</taxon>
        <taxon>Micromonosporales</taxon>
        <taxon>Micromonosporaceae</taxon>
        <taxon>Planosporangium</taxon>
    </lineage>
</organism>
<dbReference type="Proteomes" id="UP000722989">
    <property type="component" value="Unassembled WGS sequence"/>
</dbReference>
<dbReference type="PANTHER" id="PTHR40037:SF1">
    <property type="entry name" value="PHOSPHOESTERASE SAOUHSC_00951-RELATED"/>
    <property type="match status" value="1"/>
</dbReference>
<dbReference type="GO" id="GO:0016874">
    <property type="term" value="F:ligase activity"/>
    <property type="evidence" value="ECO:0007669"/>
    <property type="project" value="UniProtKB-KW"/>
</dbReference>
<dbReference type="SUPFAM" id="SSF55144">
    <property type="entry name" value="LigT-like"/>
    <property type="match status" value="1"/>
</dbReference>
<evidence type="ECO:0000313" key="2">
    <source>
        <dbReference type="Proteomes" id="UP000722989"/>
    </source>
</evidence>
<dbReference type="RefSeq" id="WP_167924305.1">
    <property type="nucleotide sequence ID" value="NZ_JAATVY010000003.1"/>
</dbReference>
<keyword evidence="1" id="KW-0436">Ligase</keyword>
<dbReference type="EMBL" id="JAATVY010000003">
    <property type="protein sequence ID" value="NJC69436.1"/>
    <property type="molecule type" value="Genomic_DNA"/>
</dbReference>
<comment type="caution">
    <text evidence="1">The sequence shown here is derived from an EMBL/GenBank/DDBJ whole genome shotgun (WGS) entry which is preliminary data.</text>
</comment>
<proteinExistence type="predicted"/>
<keyword evidence="2" id="KW-1185">Reference proteome</keyword>
<gene>
    <name evidence="1" type="ORF">HC031_06840</name>
</gene>
<dbReference type="Gene3D" id="3.90.1140.10">
    <property type="entry name" value="Cyclic phosphodiesterase"/>
    <property type="match status" value="1"/>
</dbReference>
<evidence type="ECO:0000313" key="1">
    <source>
        <dbReference type="EMBL" id="NJC69436.1"/>
    </source>
</evidence>